<accession>A0A6P1M337</accession>
<dbReference type="PANTHER" id="PTHR21294:SF17">
    <property type="entry name" value="PROTEIN FIXA"/>
    <property type="match status" value="1"/>
</dbReference>
<evidence type="ECO:0000313" key="3">
    <source>
        <dbReference type="EMBL" id="QHI69020.1"/>
    </source>
</evidence>
<name>A0A6P1M337_9BACT</name>
<dbReference type="InterPro" id="IPR012255">
    <property type="entry name" value="ETF_b"/>
</dbReference>
<dbReference type="PANTHER" id="PTHR21294">
    <property type="entry name" value="ELECTRON TRANSFER FLAVOPROTEIN BETA-SUBUNIT"/>
    <property type="match status" value="1"/>
</dbReference>
<proteinExistence type="predicted"/>
<dbReference type="KEGG" id="taer:GT409_06030"/>
<dbReference type="InterPro" id="IPR014729">
    <property type="entry name" value="Rossmann-like_a/b/a_fold"/>
</dbReference>
<dbReference type="SUPFAM" id="SSF52402">
    <property type="entry name" value="Adenine nucleotide alpha hydrolases-like"/>
    <property type="match status" value="1"/>
</dbReference>
<reference evidence="3 4" key="1">
    <citation type="submission" date="2020-01" db="EMBL/GenBank/DDBJ databases">
        <title>Ponticoccus aerotolerans gen. nov., sp. nov., an anaerobic bacterium and proposal of Ponticoccusceae fam. nov., Ponticoccusles ord. nov. and Ponticoccuse classis nov. in the phylum Kiritimatiellaeota.</title>
        <authorList>
            <person name="Zhou L.Y."/>
            <person name="Du Z.J."/>
        </authorList>
    </citation>
    <scope>NUCLEOTIDE SEQUENCE [LARGE SCALE GENOMIC DNA]</scope>
    <source>
        <strain evidence="3 4">S-5007</strain>
    </source>
</reference>
<dbReference type="Proteomes" id="UP000464954">
    <property type="component" value="Chromosome"/>
</dbReference>
<protein>
    <submittedName>
        <fullName evidence="3">Electron transfer flavoprotein subunit beta</fullName>
    </submittedName>
</protein>
<keyword evidence="1" id="KW-0813">Transport</keyword>
<dbReference type="GO" id="GO:0009055">
    <property type="term" value="F:electron transfer activity"/>
    <property type="evidence" value="ECO:0007669"/>
    <property type="project" value="InterPro"/>
</dbReference>
<evidence type="ECO:0000313" key="4">
    <source>
        <dbReference type="Proteomes" id="UP000464954"/>
    </source>
</evidence>
<dbReference type="CDD" id="cd01714">
    <property type="entry name" value="ETF_beta"/>
    <property type="match status" value="1"/>
</dbReference>
<evidence type="ECO:0000259" key="2">
    <source>
        <dbReference type="SMART" id="SM00893"/>
    </source>
</evidence>
<dbReference type="InterPro" id="IPR033948">
    <property type="entry name" value="ETF_beta_N"/>
</dbReference>
<feature type="domain" description="Electron transfer flavoprotein alpha/beta-subunit N-terminal" evidence="2">
    <location>
        <begin position="22"/>
        <end position="213"/>
    </location>
</feature>
<organism evidence="3 4">
    <name type="scientific">Tichowtungia aerotolerans</name>
    <dbReference type="NCBI Taxonomy" id="2697043"/>
    <lineage>
        <taxon>Bacteria</taxon>
        <taxon>Pseudomonadati</taxon>
        <taxon>Kiritimatiellota</taxon>
        <taxon>Tichowtungiia</taxon>
        <taxon>Tichowtungiales</taxon>
        <taxon>Tichowtungiaceae</taxon>
        <taxon>Tichowtungia</taxon>
    </lineage>
</organism>
<dbReference type="InterPro" id="IPR014730">
    <property type="entry name" value="ETF_a/b_N"/>
</dbReference>
<dbReference type="EMBL" id="CP047593">
    <property type="protein sequence ID" value="QHI69020.1"/>
    <property type="molecule type" value="Genomic_DNA"/>
</dbReference>
<keyword evidence="4" id="KW-1185">Reference proteome</keyword>
<gene>
    <name evidence="3" type="ORF">GT409_06030</name>
</gene>
<dbReference type="Gene3D" id="3.40.50.620">
    <property type="entry name" value="HUPs"/>
    <property type="match status" value="1"/>
</dbReference>
<dbReference type="SMART" id="SM00893">
    <property type="entry name" value="ETF"/>
    <property type="match status" value="1"/>
</dbReference>
<dbReference type="Pfam" id="PF01012">
    <property type="entry name" value="ETF"/>
    <property type="match status" value="1"/>
</dbReference>
<dbReference type="AlphaFoldDB" id="A0A6P1M337"/>
<sequence length="261" mass="28636">MNIVVCIKQVPDSDKVTIDRETNRLNRAGVPSIINPFDENALEMALQLKDAHGGKVTVISMGPPQAEEALRTALSLGADDAILISDRKFGGADTWATSYTISLAIKKLDEQPDLILFGKQAIDGDTAQVGPGVAHFCDIPMITYAKSCEVIDDGFKVQQVTDHGYNVWEVEKPAALTVVKEANELRMPNLRKKLAAKKAEIPCWGFDELNPDETKIGLNGSPTKVNKVFAPPVKLNKEILSGEPEDMVKELIFKLREKKVI</sequence>
<keyword evidence="1" id="KW-0249">Electron transport</keyword>
<dbReference type="PIRSF" id="PIRSF000090">
    <property type="entry name" value="Beta-ETF"/>
    <property type="match status" value="1"/>
</dbReference>
<dbReference type="RefSeq" id="WP_160627919.1">
    <property type="nucleotide sequence ID" value="NZ_CP047593.1"/>
</dbReference>
<evidence type="ECO:0000256" key="1">
    <source>
        <dbReference type="ARBA" id="ARBA00022982"/>
    </source>
</evidence>